<evidence type="ECO:0000256" key="4">
    <source>
        <dbReference type="RuleBase" id="RU000499"/>
    </source>
</evidence>
<dbReference type="Gene3D" id="3.40.30.10">
    <property type="entry name" value="Glutaredoxin"/>
    <property type="match status" value="1"/>
</dbReference>
<dbReference type="GO" id="GO:0004601">
    <property type="term" value="F:peroxidase activity"/>
    <property type="evidence" value="ECO:0007669"/>
    <property type="project" value="UniProtKB-KW"/>
</dbReference>
<evidence type="ECO:0000313" key="7">
    <source>
        <dbReference type="Proteomes" id="UP001500367"/>
    </source>
</evidence>
<accession>A0ABP7W0G4</accession>
<keyword evidence="5" id="KW-0732">Signal</keyword>
<dbReference type="Pfam" id="PF00255">
    <property type="entry name" value="GSHPx"/>
    <property type="match status" value="1"/>
</dbReference>
<name>A0ABP7W0G4_9FLAO</name>
<evidence type="ECO:0000256" key="1">
    <source>
        <dbReference type="ARBA" id="ARBA00006926"/>
    </source>
</evidence>
<keyword evidence="2 4" id="KW-0575">Peroxidase</keyword>
<evidence type="ECO:0000256" key="3">
    <source>
        <dbReference type="ARBA" id="ARBA00023002"/>
    </source>
</evidence>
<dbReference type="CDD" id="cd00340">
    <property type="entry name" value="GSH_Peroxidase"/>
    <property type="match status" value="1"/>
</dbReference>
<evidence type="ECO:0000256" key="5">
    <source>
        <dbReference type="SAM" id="SignalP"/>
    </source>
</evidence>
<evidence type="ECO:0000313" key="6">
    <source>
        <dbReference type="EMBL" id="GAA4078326.1"/>
    </source>
</evidence>
<gene>
    <name evidence="6" type="ORF">GCM10022389_25440</name>
</gene>
<dbReference type="RefSeq" id="WP_344817059.1">
    <property type="nucleotide sequence ID" value="NZ_BAABCT010000008.1"/>
</dbReference>
<proteinExistence type="inferred from homology"/>
<keyword evidence="3 4" id="KW-0560">Oxidoreductase</keyword>
<dbReference type="PIRSF" id="PIRSF000303">
    <property type="entry name" value="Glutathion_perox"/>
    <property type="match status" value="1"/>
</dbReference>
<dbReference type="PROSITE" id="PS51355">
    <property type="entry name" value="GLUTATHIONE_PEROXID_3"/>
    <property type="match status" value="1"/>
</dbReference>
<sequence>MKTKFIALLSVFMLVSCKNEAQTNAKSELIAKTETMNKENIYQFKVKDLSGDEFDFASLKGKKILIVNTASKCGLTPQYKDLEAIYEKYKDKNFVIVGFPANNFGKQEPGTNDEIGAFCQKNYGVTFPMMSKVSVKGSDMCELYQFLTQKSRNGLQDSQVEWNFQKYLINENGELEKVVSPQVLPTDAEIVDWISK</sequence>
<keyword evidence="7" id="KW-1185">Reference proteome</keyword>
<comment type="caution">
    <text evidence="6">The sequence shown here is derived from an EMBL/GenBank/DDBJ whole genome shotgun (WGS) entry which is preliminary data.</text>
</comment>
<dbReference type="SUPFAM" id="SSF52833">
    <property type="entry name" value="Thioredoxin-like"/>
    <property type="match status" value="1"/>
</dbReference>
<dbReference type="Proteomes" id="UP001500367">
    <property type="component" value="Unassembled WGS sequence"/>
</dbReference>
<dbReference type="PANTHER" id="PTHR11592:SF78">
    <property type="entry name" value="GLUTATHIONE PEROXIDASE"/>
    <property type="match status" value="1"/>
</dbReference>
<feature type="chain" id="PRO_5046886725" description="Glutathione peroxidase" evidence="5">
    <location>
        <begin position="22"/>
        <end position="196"/>
    </location>
</feature>
<dbReference type="InterPro" id="IPR029759">
    <property type="entry name" value="GPX_AS"/>
</dbReference>
<dbReference type="EMBL" id="BAABCT010000008">
    <property type="protein sequence ID" value="GAA4078326.1"/>
    <property type="molecule type" value="Genomic_DNA"/>
</dbReference>
<dbReference type="PANTHER" id="PTHR11592">
    <property type="entry name" value="GLUTATHIONE PEROXIDASE"/>
    <property type="match status" value="1"/>
</dbReference>
<dbReference type="PRINTS" id="PR01011">
    <property type="entry name" value="GLUTPROXDASE"/>
</dbReference>
<feature type="signal peptide" evidence="5">
    <location>
        <begin position="1"/>
        <end position="21"/>
    </location>
</feature>
<dbReference type="PROSITE" id="PS51257">
    <property type="entry name" value="PROKAR_LIPOPROTEIN"/>
    <property type="match status" value="1"/>
</dbReference>
<protein>
    <recommendedName>
        <fullName evidence="4">Glutathione peroxidase</fullName>
    </recommendedName>
</protein>
<reference evidence="7" key="1">
    <citation type="journal article" date="2019" name="Int. J. Syst. Evol. Microbiol.">
        <title>The Global Catalogue of Microorganisms (GCM) 10K type strain sequencing project: providing services to taxonomists for standard genome sequencing and annotation.</title>
        <authorList>
            <consortium name="The Broad Institute Genomics Platform"/>
            <consortium name="The Broad Institute Genome Sequencing Center for Infectious Disease"/>
            <person name="Wu L."/>
            <person name="Ma J."/>
        </authorList>
    </citation>
    <scope>NUCLEOTIDE SEQUENCE [LARGE SCALE GENOMIC DNA]</scope>
    <source>
        <strain evidence="7">JCM 17069</strain>
    </source>
</reference>
<dbReference type="PROSITE" id="PS00460">
    <property type="entry name" value="GLUTATHIONE_PEROXID_1"/>
    <property type="match status" value="1"/>
</dbReference>
<evidence type="ECO:0000256" key="2">
    <source>
        <dbReference type="ARBA" id="ARBA00022559"/>
    </source>
</evidence>
<comment type="similarity">
    <text evidence="1 4">Belongs to the glutathione peroxidase family.</text>
</comment>
<dbReference type="InterPro" id="IPR000889">
    <property type="entry name" value="Glutathione_peroxidase"/>
</dbReference>
<organism evidence="6 7">
    <name type="scientific">Flavobacterium cheonanense</name>
    <dbReference type="NCBI Taxonomy" id="706183"/>
    <lineage>
        <taxon>Bacteria</taxon>
        <taxon>Pseudomonadati</taxon>
        <taxon>Bacteroidota</taxon>
        <taxon>Flavobacteriia</taxon>
        <taxon>Flavobacteriales</taxon>
        <taxon>Flavobacteriaceae</taxon>
        <taxon>Flavobacterium</taxon>
    </lineage>
</organism>
<dbReference type="InterPro" id="IPR036249">
    <property type="entry name" value="Thioredoxin-like_sf"/>
</dbReference>